<evidence type="ECO:0000313" key="3">
    <source>
        <dbReference type="Proteomes" id="UP000566995"/>
    </source>
</evidence>
<feature type="signal peptide" evidence="1">
    <location>
        <begin position="1"/>
        <end position="25"/>
    </location>
</feature>
<gene>
    <name evidence="2" type="ORF">HNP46_007077</name>
</gene>
<protein>
    <recommendedName>
        <fullName evidence="4">Lipoprotein</fullName>
    </recommendedName>
</protein>
<dbReference type="RefSeq" id="WP_184598729.1">
    <property type="nucleotide sequence ID" value="NZ_JACHLI010000061.1"/>
</dbReference>
<dbReference type="EMBL" id="JACHLI010000061">
    <property type="protein sequence ID" value="MBB4868157.1"/>
    <property type="molecule type" value="Genomic_DNA"/>
</dbReference>
<organism evidence="2 3">
    <name type="scientific">Pseudomonas nitroreducens</name>
    <dbReference type="NCBI Taxonomy" id="46680"/>
    <lineage>
        <taxon>Bacteria</taxon>
        <taxon>Pseudomonadati</taxon>
        <taxon>Pseudomonadota</taxon>
        <taxon>Gammaproteobacteria</taxon>
        <taxon>Pseudomonadales</taxon>
        <taxon>Pseudomonadaceae</taxon>
        <taxon>Pseudomonas</taxon>
    </lineage>
</organism>
<accession>A0A7W7KSN2</accession>
<comment type="caution">
    <text evidence="2">The sequence shown here is derived from an EMBL/GenBank/DDBJ whole genome shotgun (WGS) entry which is preliminary data.</text>
</comment>
<evidence type="ECO:0000256" key="1">
    <source>
        <dbReference type="SAM" id="SignalP"/>
    </source>
</evidence>
<keyword evidence="1" id="KW-0732">Signal</keyword>
<evidence type="ECO:0000313" key="2">
    <source>
        <dbReference type="EMBL" id="MBB4868157.1"/>
    </source>
</evidence>
<sequence>MPNRKSLLFLAITAGLILSGGCTHTPPPPAEPSLPPGVPFVVDSYAPDMRDHYTSWGHTGRGGAALREPAYQPVLSSQEELDTRYGKLYPDLQPRQELHTEVAIPPGMVASRCADRNTVAQAFAIGQQPSDQFITTLANPKGSVNEYIQVRNKLCKGADRLTYNEWLILVNGTPKDLPIRLQAPSQPTQHRK</sequence>
<proteinExistence type="predicted"/>
<feature type="chain" id="PRO_5031110586" description="Lipoprotein" evidence="1">
    <location>
        <begin position="26"/>
        <end position="192"/>
    </location>
</feature>
<dbReference type="Proteomes" id="UP000566995">
    <property type="component" value="Unassembled WGS sequence"/>
</dbReference>
<dbReference type="AlphaFoldDB" id="A0A7W7KSN2"/>
<name>A0A7W7KSN2_PSENT</name>
<reference evidence="2 3" key="1">
    <citation type="submission" date="2020-08" db="EMBL/GenBank/DDBJ databases">
        <title>Functional genomics of gut bacteria from endangered species of beetles.</title>
        <authorList>
            <person name="Carlos-Shanley C."/>
        </authorList>
    </citation>
    <scope>NUCLEOTIDE SEQUENCE [LARGE SCALE GENOMIC DNA]</scope>
    <source>
        <strain evidence="2 3">S00179</strain>
    </source>
</reference>
<dbReference type="PROSITE" id="PS51257">
    <property type="entry name" value="PROKAR_LIPOPROTEIN"/>
    <property type="match status" value="1"/>
</dbReference>
<evidence type="ECO:0008006" key="4">
    <source>
        <dbReference type="Google" id="ProtNLM"/>
    </source>
</evidence>